<reference evidence="2" key="1">
    <citation type="submission" date="2021-01" db="EMBL/GenBank/DDBJ databases">
        <title>Lacisediminihabitans sp. nov. strain G11-30, isolated from Antarctic Soil.</title>
        <authorList>
            <person name="Li J."/>
        </authorList>
    </citation>
    <scope>NUCLEOTIDE SEQUENCE</scope>
    <source>
        <strain evidence="2">G11-30</strain>
    </source>
</reference>
<dbReference type="RefSeq" id="WP_200554912.1">
    <property type="nucleotide sequence ID" value="NZ_JAEPES010000001.1"/>
</dbReference>
<proteinExistence type="predicted"/>
<keyword evidence="3" id="KW-1185">Reference proteome</keyword>
<dbReference type="AlphaFoldDB" id="A0A934W3K4"/>
<gene>
    <name evidence="2" type="ORF">IV501_02980</name>
</gene>
<organism evidence="2 3">
    <name type="scientific">Lacisediminihabitans changchengi</name>
    <dbReference type="NCBI Taxonomy" id="2787634"/>
    <lineage>
        <taxon>Bacteria</taxon>
        <taxon>Bacillati</taxon>
        <taxon>Actinomycetota</taxon>
        <taxon>Actinomycetes</taxon>
        <taxon>Micrococcales</taxon>
        <taxon>Microbacteriaceae</taxon>
        <taxon>Lacisediminihabitans</taxon>
    </lineage>
</organism>
<keyword evidence="1" id="KW-1133">Transmembrane helix</keyword>
<comment type="caution">
    <text evidence="2">The sequence shown here is derived from an EMBL/GenBank/DDBJ whole genome shotgun (WGS) entry which is preliminary data.</text>
</comment>
<feature type="transmembrane region" description="Helical" evidence="1">
    <location>
        <begin position="34"/>
        <end position="53"/>
    </location>
</feature>
<feature type="transmembrane region" description="Helical" evidence="1">
    <location>
        <begin position="9"/>
        <end position="28"/>
    </location>
</feature>
<evidence type="ECO:0000256" key="1">
    <source>
        <dbReference type="SAM" id="Phobius"/>
    </source>
</evidence>
<keyword evidence="1" id="KW-0812">Transmembrane</keyword>
<accession>A0A934W3K4</accession>
<evidence type="ECO:0000313" key="3">
    <source>
        <dbReference type="Proteomes" id="UP000636458"/>
    </source>
</evidence>
<evidence type="ECO:0000313" key="2">
    <source>
        <dbReference type="EMBL" id="MBK4346590.1"/>
    </source>
</evidence>
<dbReference type="EMBL" id="JAEPES010000001">
    <property type="protein sequence ID" value="MBK4346590.1"/>
    <property type="molecule type" value="Genomic_DNA"/>
</dbReference>
<keyword evidence="1" id="KW-0472">Membrane</keyword>
<dbReference type="Proteomes" id="UP000636458">
    <property type="component" value="Unassembled WGS sequence"/>
</dbReference>
<protein>
    <submittedName>
        <fullName evidence="2">Uncharacterized protein</fullName>
    </submittedName>
</protein>
<sequence length="59" mass="6042">MKSATAQTLLVVVAPICIVLGLVGLGATNRYESNLALGLFVIGGIAALLRLAIHGQSPR</sequence>
<name>A0A934W3K4_9MICO</name>